<dbReference type="GO" id="GO:0019005">
    <property type="term" value="C:SCF ubiquitin ligase complex"/>
    <property type="evidence" value="ECO:0007669"/>
    <property type="project" value="TreeGrafter"/>
</dbReference>
<comment type="caution">
    <text evidence="5">The sequence shown here is derived from an EMBL/GenBank/DDBJ whole genome shotgun (WGS) entry which is preliminary data.</text>
</comment>
<dbReference type="GO" id="GO:0031146">
    <property type="term" value="P:SCF-dependent proteasomal ubiquitin-dependent protein catabolic process"/>
    <property type="evidence" value="ECO:0007669"/>
    <property type="project" value="TreeGrafter"/>
</dbReference>
<name>A0A9Q0M5C1_BLOTA</name>
<evidence type="ECO:0000256" key="2">
    <source>
        <dbReference type="SAM" id="MobiDB-lite"/>
    </source>
</evidence>
<dbReference type="InterPro" id="IPR001810">
    <property type="entry name" value="F-box_dom"/>
</dbReference>
<organism evidence="5 6">
    <name type="scientific">Blomia tropicalis</name>
    <name type="common">Mite</name>
    <dbReference type="NCBI Taxonomy" id="40697"/>
    <lineage>
        <taxon>Eukaryota</taxon>
        <taxon>Metazoa</taxon>
        <taxon>Ecdysozoa</taxon>
        <taxon>Arthropoda</taxon>
        <taxon>Chelicerata</taxon>
        <taxon>Arachnida</taxon>
        <taxon>Acari</taxon>
        <taxon>Acariformes</taxon>
        <taxon>Sarcoptiformes</taxon>
        <taxon>Astigmata</taxon>
        <taxon>Glycyphagoidea</taxon>
        <taxon>Echimyopodidae</taxon>
        <taxon>Blomia</taxon>
    </lineage>
</organism>
<evidence type="ECO:0008006" key="7">
    <source>
        <dbReference type="Google" id="ProtNLM"/>
    </source>
</evidence>
<feature type="domain" description="F-box" evidence="3">
    <location>
        <begin position="268"/>
        <end position="306"/>
    </location>
</feature>
<evidence type="ECO:0000259" key="4">
    <source>
        <dbReference type="Pfam" id="PF25372"/>
    </source>
</evidence>
<feature type="domain" description="F-box/LRR-repeat protein 15-like leucin rich repeat" evidence="4">
    <location>
        <begin position="605"/>
        <end position="754"/>
    </location>
</feature>
<accession>A0A9Q0M5C1</accession>
<evidence type="ECO:0000313" key="6">
    <source>
        <dbReference type="Proteomes" id="UP001142055"/>
    </source>
</evidence>
<dbReference type="InterPro" id="IPR036047">
    <property type="entry name" value="F-box-like_dom_sf"/>
</dbReference>
<keyword evidence="1" id="KW-0833">Ubl conjugation pathway</keyword>
<dbReference type="PANTHER" id="PTHR13318:SF193">
    <property type="entry name" value="F-BOX_LRR-REPEAT PROTEIN 16"/>
    <property type="match status" value="1"/>
</dbReference>
<dbReference type="EMBL" id="JAPWDV010000002">
    <property type="protein sequence ID" value="KAJ6219676.1"/>
    <property type="molecule type" value="Genomic_DNA"/>
</dbReference>
<protein>
    <recommendedName>
        <fullName evidence="7">F-box/LRR-repeat protein 16</fullName>
    </recommendedName>
</protein>
<dbReference type="Gene3D" id="3.80.10.10">
    <property type="entry name" value="Ribonuclease Inhibitor"/>
    <property type="match status" value="1"/>
</dbReference>
<feature type="compositionally biased region" description="Gly residues" evidence="2">
    <location>
        <begin position="52"/>
        <end position="62"/>
    </location>
</feature>
<proteinExistence type="predicted"/>
<dbReference type="InterPro" id="IPR032675">
    <property type="entry name" value="LRR_dom_sf"/>
</dbReference>
<gene>
    <name evidence="5" type="ORF">RDWZM_005488</name>
</gene>
<dbReference type="InterPro" id="IPR006553">
    <property type="entry name" value="Leu-rich_rpt_Cys-con_subtyp"/>
</dbReference>
<dbReference type="Pfam" id="PF25372">
    <property type="entry name" value="DUF7885"/>
    <property type="match status" value="1"/>
</dbReference>
<evidence type="ECO:0000259" key="3">
    <source>
        <dbReference type="Pfam" id="PF12937"/>
    </source>
</evidence>
<dbReference type="SUPFAM" id="SSF81383">
    <property type="entry name" value="F-box domain"/>
    <property type="match status" value="1"/>
</dbReference>
<dbReference type="AlphaFoldDB" id="A0A9Q0M5C1"/>
<dbReference type="InterPro" id="IPR057207">
    <property type="entry name" value="FBXL15_LRR"/>
</dbReference>
<dbReference type="SUPFAM" id="SSF52047">
    <property type="entry name" value="RNI-like"/>
    <property type="match status" value="1"/>
</dbReference>
<evidence type="ECO:0000313" key="5">
    <source>
        <dbReference type="EMBL" id="KAJ6219676.1"/>
    </source>
</evidence>
<dbReference type="SMART" id="SM00367">
    <property type="entry name" value="LRR_CC"/>
    <property type="match status" value="7"/>
</dbReference>
<sequence length="768" mass="85129">MSAEVSFTKRAAAELSRCFNGITISRQQQHQTQQSSSTPSSATNSNASLCGTGNGVDGSGVGPGKSNGTVVIGTTLPIADSKTGTIFETDTTSSCNSSVILSDNRQTVECDHLSWHTSQTQSNLQCSGVIQSQLTSRSNIRGGRNGRHTQFDDDGFDSRGTTVTLANIESCFNDKFVFRTLFLHFKDKQHHNQSITLVNTGRHAISETITSNQIHLINMTPSKQRRPSRHGPPPPVSKKTLSARRINYLLNLKKPKTLPELFVNDTFLRQFFSYVSPIDNCTLVQVCKTWCHVLYDDSRYWRNLTFVIYYNQLRVRLQSIAETAPPTTIKDQHWNGNGKALGQHRTGQPMVNITNYFSEQHHPTTNVDGMCNKTTNDDLVQSMPQSSVATTMFTNQTDSNDGQWQTLFSQMGMVSTNGRGNQISPYVEPTISPLNTQDFRSRLYYSLKRRGFDSICLQGATDSDIIEFTTQAALNDGSEKFAHVSIKHSYITDKGLEIFLASIARSLQTFEMIGCNDISDSGLWTGLVPNLKCLTIQDCINVSDETIAAICQLLTSLNTLHVQAYHVSDLSMTYFNTSMLEVTLHTLVLQNCWEITNQGVANLAQCLPNLTSLSLSGCSKVTDVGVELTVNQLRSLQLLDLSWCSRITDESLKCIARELAGTLRTLVLDRCLLITDIGLNHISKVANLECLTVRWCPQIQDIGIQSLIALRSLRILSVAGCSRLTIMGISQLVHMQKLELLELTNCTKITKSLANCLDKNSFHCTIVC</sequence>
<reference evidence="5" key="1">
    <citation type="submission" date="2022-12" db="EMBL/GenBank/DDBJ databases">
        <title>Genome assemblies of Blomia tropicalis.</title>
        <authorList>
            <person name="Cui Y."/>
        </authorList>
    </citation>
    <scope>NUCLEOTIDE SEQUENCE</scope>
    <source>
        <tissue evidence="5">Adult mites</tissue>
    </source>
</reference>
<feature type="compositionally biased region" description="Low complexity" evidence="2">
    <location>
        <begin position="26"/>
        <end position="48"/>
    </location>
</feature>
<dbReference type="PANTHER" id="PTHR13318">
    <property type="entry name" value="PARTNER OF PAIRED, ISOFORM B-RELATED"/>
    <property type="match status" value="1"/>
</dbReference>
<dbReference type="Proteomes" id="UP001142055">
    <property type="component" value="Chromosome 2"/>
</dbReference>
<dbReference type="Pfam" id="PF12937">
    <property type="entry name" value="F-box-like"/>
    <property type="match status" value="1"/>
</dbReference>
<evidence type="ECO:0000256" key="1">
    <source>
        <dbReference type="ARBA" id="ARBA00022786"/>
    </source>
</evidence>
<feature type="region of interest" description="Disordered" evidence="2">
    <location>
        <begin position="26"/>
        <end position="62"/>
    </location>
</feature>
<keyword evidence="6" id="KW-1185">Reference proteome</keyword>